<sequence length="213" mass="23990">MKRLLSLLTLAILVIQSTTAGPKDKYTDPYKGYEESAFMDMDLEQNIITPAVASSEHQAISRYMKNIGQQLANKGYIVDIMRDDEVVVVTLPTDELFHPNDTLLSPAAPAKFGPIISILRDPEMFKLVYAVHTDNTGSSQYNMYLSHERNNSVYDWLLGQVSEDLIVIPYEMGDTDPIKPNDSRAGRAANRRVEFFLIPGPKMITLAHKKQLK</sequence>
<dbReference type="EMBL" id="SJSA01000002">
    <property type="protein sequence ID" value="TGG36439.1"/>
    <property type="molecule type" value="Genomic_DNA"/>
</dbReference>
<dbReference type="Proteomes" id="UP000297635">
    <property type="component" value="Unassembled WGS sequence"/>
</dbReference>
<comment type="caution">
    <text evidence="4">The sequence shown here is derived from an EMBL/GenBank/DDBJ whole genome shotgun (WGS) entry which is preliminary data.</text>
</comment>
<proteinExistence type="predicted"/>
<protein>
    <submittedName>
        <fullName evidence="4">OmpA family protein</fullName>
    </submittedName>
</protein>
<keyword evidence="1" id="KW-0472">Membrane</keyword>
<dbReference type="InterPro" id="IPR036737">
    <property type="entry name" value="OmpA-like_sf"/>
</dbReference>
<dbReference type="GO" id="GO:0016020">
    <property type="term" value="C:membrane"/>
    <property type="evidence" value="ECO:0007669"/>
    <property type="project" value="UniProtKB-UniRule"/>
</dbReference>
<dbReference type="SUPFAM" id="SSF103088">
    <property type="entry name" value="OmpA-like"/>
    <property type="match status" value="1"/>
</dbReference>
<keyword evidence="5" id="KW-1185">Reference proteome</keyword>
<organism evidence="4 5">
    <name type="scientific">Duncaniella freteri</name>
    <dbReference type="NCBI Taxonomy" id="2530391"/>
    <lineage>
        <taxon>Bacteria</taxon>
        <taxon>Pseudomonadati</taxon>
        <taxon>Bacteroidota</taxon>
        <taxon>Bacteroidia</taxon>
        <taxon>Bacteroidales</taxon>
        <taxon>Muribaculaceae</taxon>
        <taxon>Duncaniella</taxon>
    </lineage>
</organism>
<dbReference type="AlphaFoldDB" id="A0A4Z0V077"/>
<dbReference type="PROSITE" id="PS51123">
    <property type="entry name" value="OMPA_2"/>
    <property type="match status" value="1"/>
</dbReference>
<dbReference type="RefSeq" id="WP_135472176.1">
    <property type="nucleotide sequence ID" value="NZ_CASJDB010000013.1"/>
</dbReference>
<evidence type="ECO:0000256" key="1">
    <source>
        <dbReference type="PROSITE-ProRule" id="PRU00473"/>
    </source>
</evidence>
<evidence type="ECO:0000259" key="3">
    <source>
        <dbReference type="PROSITE" id="PS51123"/>
    </source>
</evidence>
<dbReference type="Pfam" id="PF00691">
    <property type="entry name" value="OmpA"/>
    <property type="match status" value="1"/>
</dbReference>
<dbReference type="InterPro" id="IPR050330">
    <property type="entry name" value="Bact_OuterMem_StrucFunc"/>
</dbReference>
<accession>A0A4Z0V077</accession>
<gene>
    <name evidence="4" type="ORF">EZ315_11310</name>
</gene>
<feature type="domain" description="OmpA-like" evidence="3">
    <location>
        <begin position="84"/>
        <end position="201"/>
    </location>
</feature>
<keyword evidence="2" id="KW-0732">Signal</keyword>
<name>A0A4Z0V077_9BACT</name>
<dbReference type="Gene3D" id="3.30.1330.60">
    <property type="entry name" value="OmpA-like domain"/>
    <property type="match status" value="1"/>
</dbReference>
<feature type="signal peptide" evidence="2">
    <location>
        <begin position="1"/>
        <end position="20"/>
    </location>
</feature>
<evidence type="ECO:0000256" key="2">
    <source>
        <dbReference type="SAM" id="SignalP"/>
    </source>
</evidence>
<evidence type="ECO:0000313" key="4">
    <source>
        <dbReference type="EMBL" id="TGG36439.1"/>
    </source>
</evidence>
<dbReference type="GeneID" id="82150377"/>
<evidence type="ECO:0000313" key="5">
    <source>
        <dbReference type="Proteomes" id="UP000297635"/>
    </source>
</evidence>
<dbReference type="PANTHER" id="PTHR30329">
    <property type="entry name" value="STATOR ELEMENT OF FLAGELLAR MOTOR COMPLEX"/>
    <property type="match status" value="1"/>
</dbReference>
<feature type="chain" id="PRO_5021293697" evidence="2">
    <location>
        <begin position="21"/>
        <end position="213"/>
    </location>
</feature>
<reference evidence="4 5" key="1">
    <citation type="submission" date="2019-02" db="EMBL/GenBank/DDBJ databases">
        <title>Isolation and identification of novel species under the genus Muribaculum.</title>
        <authorList>
            <person name="Miyake S."/>
            <person name="Ding Y."/>
            <person name="Low A."/>
            <person name="Soh M."/>
            <person name="Seedorf H."/>
        </authorList>
    </citation>
    <scope>NUCLEOTIDE SEQUENCE [LARGE SCALE GENOMIC DNA]</scope>
    <source>
        <strain evidence="4 5">TLL-A3</strain>
    </source>
</reference>
<dbReference type="CDD" id="cd07185">
    <property type="entry name" value="OmpA_C-like"/>
    <property type="match status" value="1"/>
</dbReference>
<dbReference type="InterPro" id="IPR006665">
    <property type="entry name" value="OmpA-like"/>
</dbReference>
<dbReference type="PANTHER" id="PTHR30329:SF21">
    <property type="entry name" value="LIPOPROTEIN YIAD-RELATED"/>
    <property type="match status" value="1"/>
</dbReference>